<feature type="compositionally biased region" description="Low complexity" evidence="1">
    <location>
        <begin position="280"/>
        <end position="290"/>
    </location>
</feature>
<dbReference type="Proteomes" id="UP001190700">
    <property type="component" value="Unassembled WGS sequence"/>
</dbReference>
<organism evidence="2 3">
    <name type="scientific">Cymbomonas tetramitiformis</name>
    <dbReference type="NCBI Taxonomy" id="36881"/>
    <lineage>
        <taxon>Eukaryota</taxon>
        <taxon>Viridiplantae</taxon>
        <taxon>Chlorophyta</taxon>
        <taxon>Pyramimonadophyceae</taxon>
        <taxon>Pyramimonadales</taxon>
        <taxon>Pyramimonadaceae</taxon>
        <taxon>Cymbomonas</taxon>
    </lineage>
</organism>
<feature type="region of interest" description="Disordered" evidence="1">
    <location>
        <begin position="371"/>
        <end position="403"/>
    </location>
</feature>
<dbReference type="AlphaFoldDB" id="A0AAE0GED9"/>
<evidence type="ECO:0000256" key="1">
    <source>
        <dbReference type="SAM" id="MobiDB-lite"/>
    </source>
</evidence>
<proteinExistence type="predicted"/>
<feature type="compositionally biased region" description="Polar residues" evidence="1">
    <location>
        <begin position="268"/>
        <end position="278"/>
    </location>
</feature>
<name>A0AAE0GED9_9CHLO</name>
<keyword evidence="3" id="KW-1185">Reference proteome</keyword>
<comment type="caution">
    <text evidence="2">The sequence shown here is derived from an EMBL/GenBank/DDBJ whole genome shotgun (WGS) entry which is preliminary data.</text>
</comment>
<evidence type="ECO:0000313" key="2">
    <source>
        <dbReference type="EMBL" id="KAK3276579.1"/>
    </source>
</evidence>
<accession>A0AAE0GED9</accession>
<feature type="region of interest" description="Disordered" evidence="1">
    <location>
        <begin position="260"/>
        <end position="290"/>
    </location>
</feature>
<evidence type="ECO:0000313" key="3">
    <source>
        <dbReference type="Proteomes" id="UP001190700"/>
    </source>
</evidence>
<reference evidence="2 3" key="1">
    <citation type="journal article" date="2015" name="Genome Biol. Evol.">
        <title>Comparative Genomics of a Bacterivorous Green Alga Reveals Evolutionary Causalities and Consequences of Phago-Mixotrophic Mode of Nutrition.</title>
        <authorList>
            <person name="Burns J.A."/>
            <person name="Paasch A."/>
            <person name="Narechania A."/>
            <person name="Kim E."/>
        </authorList>
    </citation>
    <scope>NUCLEOTIDE SEQUENCE [LARGE SCALE GENOMIC DNA]</scope>
    <source>
        <strain evidence="2 3">PLY_AMNH</strain>
    </source>
</reference>
<feature type="region of interest" description="Disordered" evidence="1">
    <location>
        <begin position="312"/>
        <end position="335"/>
    </location>
</feature>
<dbReference type="EMBL" id="LGRX02006487">
    <property type="protein sequence ID" value="KAK3276579.1"/>
    <property type="molecule type" value="Genomic_DNA"/>
</dbReference>
<protein>
    <submittedName>
        <fullName evidence="2">Uncharacterized protein</fullName>
    </submittedName>
</protein>
<sequence length="649" mass="70946">MMDLTENLVDAPQPVLPNRDEVVWNGFEALYNRICEAGGGQEDFSELRAKCLELLQTQVDEDPNVLTAMHDLVSQLKVLDNEEQYQIRVQVLKAEQQLADHQSQLEEDLQADLAEKLTSSTASPTSGILLLKSQLKHGEIEQQQMTYLPGMLDEMQEAVDTALTEFAVRRQELQANLDLLYASSGADSDEDVDDVDTITIQSVSAHVEADTQTEIASMQTEMTETEMTQTEMTETEKEMETQMEVTSTQTETAPIQTEAVQTEAGIRPTQSETTQTRARMTGMTQTQTEMTKPRERIFMHTETTQTIEGTLQVQSETQTPPKGARLPTELTPAPAKGHVELTPEKAAVELPRNAQMERQGSAVWVKRAGKWEQDAGEGSPPKQGHAMVQTEAGSTPPGEESAVAPREGFAVSPEHTLARRMKPHKLFVGRLFAGGDGGEGAPACARCLADAAQILAVAAVVFLVRDNPLQVEALFAKIPGSQYLAAAGRGVQLAVRQMQRLALVVLGVGAAVELDPAAQPPRVALDRCSRELAQRGDTNVMSAARQSDWWNGRASCLASGERQARRVETVHVMPAAVSKAEQTAKASVQRRRSIEECLAIGLCPRTATRTQKFTEDGAKERSWIQIADDKGHMLPPMALSPRSQSFAMG</sequence>
<gene>
    <name evidence="2" type="ORF">CYMTET_15363</name>
</gene>